<comment type="subcellular location">
    <subcellularLocation>
        <location evidence="1 10">Cell outer membrane</location>
        <topology evidence="1 10">Multi-pass membrane protein</topology>
    </subcellularLocation>
</comment>
<dbReference type="eggNOG" id="COG4206">
    <property type="taxonomic scope" value="Bacteria"/>
</dbReference>
<evidence type="ECO:0000256" key="7">
    <source>
        <dbReference type="ARBA" id="ARBA00023136"/>
    </source>
</evidence>
<feature type="domain" description="TonB-dependent receptor-like beta-barrel" evidence="13">
    <location>
        <begin position="277"/>
        <end position="698"/>
    </location>
</feature>
<evidence type="ECO:0000256" key="3">
    <source>
        <dbReference type="ARBA" id="ARBA00022448"/>
    </source>
</evidence>
<dbReference type="InterPro" id="IPR037066">
    <property type="entry name" value="Plug_dom_sf"/>
</dbReference>
<dbReference type="HOGENOM" id="CLU_008287_18_1_4"/>
<dbReference type="Proteomes" id="UP000000231">
    <property type="component" value="Chromosome"/>
</dbReference>
<evidence type="ECO:0000313" key="16">
    <source>
        <dbReference type="Proteomes" id="UP000000231"/>
    </source>
</evidence>
<dbReference type="Pfam" id="PF00593">
    <property type="entry name" value="TonB_dep_Rec_b-barrel"/>
    <property type="match status" value="1"/>
</dbReference>
<evidence type="ECO:0000256" key="11">
    <source>
        <dbReference type="RuleBase" id="RU003357"/>
    </source>
</evidence>
<dbReference type="KEGG" id="pnu:Pnuc_0676"/>
<keyword evidence="7 10" id="KW-0472">Membrane</keyword>
<feature type="domain" description="TonB-dependent receptor plug" evidence="14">
    <location>
        <begin position="53"/>
        <end position="161"/>
    </location>
</feature>
<dbReference type="Gene3D" id="2.40.170.20">
    <property type="entry name" value="TonB-dependent receptor, beta-barrel domain"/>
    <property type="match status" value="1"/>
</dbReference>
<evidence type="ECO:0000256" key="12">
    <source>
        <dbReference type="SAM" id="SignalP"/>
    </source>
</evidence>
<dbReference type="GO" id="GO:0044718">
    <property type="term" value="P:siderophore transmembrane transport"/>
    <property type="evidence" value="ECO:0007669"/>
    <property type="project" value="TreeGrafter"/>
</dbReference>
<evidence type="ECO:0000256" key="9">
    <source>
        <dbReference type="ARBA" id="ARBA00023237"/>
    </source>
</evidence>
<accession>A4SWN0</accession>
<keyword evidence="8 15" id="KW-0675">Receptor</keyword>
<dbReference type="AlphaFoldDB" id="A4SWN0"/>
<dbReference type="Gene3D" id="2.170.130.10">
    <property type="entry name" value="TonB-dependent receptor, plug domain"/>
    <property type="match status" value="1"/>
</dbReference>
<evidence type="ECO:0000256" key="5">
    <source>
        <dbReference type="ARBA" id="ARBA00022692"/>
    </source>
</evidence>
<dbReference type="SUPFAM" id="SSF56935">
    <property type="entry name" value="Porins"/>
    <property type="match status" value="1"/>
</dbReference>
<keyword evidence="12" id="KW-0732">Signal</keyword>
<dbReference type="PANTHER" id="PTHR30069">
    <property type="entry name" value="TONB-DEPENDENT OUTER MEMBRANE RECEPTOR"/>
    <property type="match status" value="1"/>
</dbReference>
<dbReference type="InterPro" id="IPR036942">
    <property type="entry name" value="Beta-barrel_TonB_sf"/>
</dbReference>
<evidence type="ECO:0000259" key="14">
    <source>
        <dbReference type="Pfam" id="PF07715"/>
    </source>
</evidence>
<gene>
    <name evidence="15" type="ordered locus">Pnuc_0676</name>
</gene>
<dbReference type="InterPro" id="IPR012910">
    <property type="entry name" value="Plug_dom"/>
</dbReference>
<evidence type="ECO:0000256" key="10">
    <source>
        <dbReference type="PROSITE-ProRule" id="PRU01360"/>
    </source>
</evidence>
<dbReference type="EMBL" id="CP000655">
    <property type="protein sequence ID" value="ABP33894.1"/>
    <property type="molecule type" value="Genomic_DNA"/>
</dbReference>
<comment type="similarity">
    <text evidence="2 10 11">Belongs to the TonB-dependent receptor family.</text>
</comment>
<name>A4SWN0_POLAQ</name>
<dbReference type="GeneID" id="31481035"/>
<evidence type="ECO:0000313" key="15">
    <source>
        <dbReference type="EMBL" id="ABP33894.1"/>
    </source>
</evidence>
<keyword evidence="5 10" id="KW-0812">Transmembrane</keyword>
<dbReference type="PANTHER" id="PTHR30069:SF37">
    <property type="entry name" value="FERRIC VIBRIOBACTIN RECEPTOR VIUA"/>
    <property type="match status" value="1"/>
</dbReference>
<dbReference type="RefSeq" id="WP_011902519.1">
    <property type="nucleotide sequence ID" value="NC_009379.1"/>
</dbReference>
<protein>
    <submittedName>
        <fullName evidence="15">TonB-dependent receptor</fullName>
    </submittedName>
</protein>
<keyword evidence="3 10" id="KW-0813">Transport</keyword>
<evidence type="ECO:0000259" key="13">
    <source>
        <dbReference type="Pfam" id="PF00593"/>
    </source>
</evidence>
<dbReference type="CDD" id="cd01347">
    <property type="entry name" value="ligand_gated_channel"/>
    <property type="match status" value="1"/>
</dbReference>
<evidence type="ECO:0000256" key="1">
    <source>
        <dbReference type="ARBA" id="ARBA00004571"/>
    </source>
</evidence>
<proteinExistence type="inferred from homology"/>
<reference evidence="15 16" key="1">
    <citation type="journal article" date="2012" name="Stand. Genomic Sci.">
        <title>Complete genome sequence of Polynucleobacter necessarius subsp. asymbioticus type strain (QLW-P1DMWA-1(T)).</title>
        <authorList>
            <person name="Meincke L."/>
            <person name="Copeland A."/>
            <person name="Lapidus A."/>
            <person name="Lucas S."/>
            <person name="Berry K.W."/>
            <person name="Del Rio T.G."/>
            <person name="Hammon N."/>
            <person name="Dalin E."/>
            <person name="Tice H."/>
            <person name="Pitluck S."/>
            <person name="Richardson P."/>
            <person name="Bruce D."/>
            <person name="Goodwin L."/>
            <person name="Han C."/>
            <person name="Tapia R."/>
            <person name="Detter J.C."/>
            <person name="Schmutz J."/>
            <person name="Brettin T."/>
            <person name="Larimer F."/>
            <person name="Land M."/>
            <person name="Hauser L."/>
            <person name="Kyrpides N.C."/>
            <person name="Ivanova N."/>
            <person name="Goker M."/>
            <person name="Woyke T."/>
            <person name="Wu Q.L."/>
            <person name="Pockl M."/>
            <person name="Hahn M.W."/>
            <person name="Klenk H.P."/>
        </authorList>
    </citation>
    <scope>NUCLEOTIDE SEQUENCE [LARGE SCALE GENOMIC DNA]</scope>
    <source>
        <strain evidence="16">DSM 18221 / CIP 109841 / QLW-P1DMWA-1</strain>
    </source>
</reference>
<dbReference type="GO" id="GO:0009279">
    <property type="term" value="C:cell outer membrane"/>
    <property type="evidence" value="ECO:0007669"/>
    <property type="project" value="UniProtKB-SubCell"/>
</dbReference>
<dbReference type="InterPro" id="IPR000531">
    <property type="entry name" value="Beta-barrel_TonB"/>
</dbReference>
<dbReference type="PROSITE" id="PS52016">
    <property type="entry name" value="TONB_DEPENDENT_REC_3"/>
    <property type="match status" value="1"/>
</dbReference>
<organism evidence="15 16">
    <name type="scientific">Polynucleobacter asymbioticus (strain DSM 18221 / CIP 109841 / QLW-P1DMWA-1)</name>
    <name type="common">Polynucleobacter necessarius subsp. asymbioticus</name>
    <dbReference type="NCBI Taxonomy" id="312153"/>
    <lineage>
        <taxon>Bacteria</taxon>
        <taxon>Pseudomonadati</taxon>
        <taxon>Pseudomonadota</taxon>
        <taxon>Betaproteobacteria</taxon>
        <taxon>Burkholderiales</taxon>
        <taxon>Burkholderiaceae</taxon>
        <taxon>Polynucleobacter</taxon>
    </lineage>
</organism>
<evidence type="ECO:0000256" key="8">
    <source>
        <dbReference type="ARBA" id="ARBA00023170"/>
    </source>
</evidence>
<dbReference type="GO" id="GO:0015344">
    <property type="term" value="F:siderophore uptake transmembrane transporter activity"/>
    <property type="evidence" value="ECO:0007669"/>
    <property type="project" value="TreeGrafter"/>
</dbReference>
<feature type="signal peptide" evidence="12">
    <location>
        <begin position="1"/>
        <end position="27"/>
    </location>
</feature>
<feature type="chain" id="PRO_5002673818" evidence="12">
    <location>
        <begin position="28"/>
        <end position="732"/>
    </location>
</feature>
<dbReference type="InterPro" id="IPR039426">
    <property type="entry name" value="TonB-dep_rcpt-like"/>
</dbReference>
<evidence type="ECO:0000256" key="6">
    <source>
        <dbReference type="ARBA" id="ARBA00023077"/>
    </source>
</evidence>
<keyword evidence="9 10" id="KW-0998">Cell outer membrane</keyword>
<evidence type="ECO:0000256" key="4">
    <source>
        <dbReference type="ARBA" id="ARBA00022452"/>
    </source>
</evidence>
<evidence type="ECO:0000256" key="2">
    <source>
        <dbReference type="ARBA" id="ARBA00009810"/>
    </source>
</evidence>
<keyword evidence="4 10" id="KW-1134">Transmembrane beta strand</keyword>
<keyword evidence="16" id="KW-1185">Reference proteome</keyword>
<keyword evidence="6 11" id="KW-0798">TonB box</keyword>
<dbReference type="Pfam" id="PF07715">
    <property type="entry name" value="Plug"/>
    <property type="match status" value="1"/>
</dbReference>
<sequence length="732" mass="78545">MLFKQKRISLCIGILFGSAFISAGVRAQIAPPPDYGQRIGDVVVSASRSGTELKDMTQNTSIITNEDIQNSPSMTIDQVLKNQSSVFLNDQPYYEKDPTGQSLNVRGLGNARTLALIDGLPANDAMYGTIQWNLVPLSAIEDVELIRGGVSNLYGNYGMGGLVNITTKPITDNKGEISASYGSYNTSTVAASKEVAINEVLKLRVSADYFNTDGYVNQPTISPATTYPKKNAYGQSAPLLPGMGPESANSANYRLQGALKLSSDTDVFFNVGSHNMQNLPTGGYNFATKTTNETTFSAGATTRLSAVQKVQVNAFYENTTLWQQNVSNSGTSAPYISANYNDPYSTTGASAQYTHDLKDQAIQQFVVSVDGRQVAAQNLTNSFSSAAGYTNGVVTSSDYAKGQQEFYGVMAQMKAKTDVIPLQATLSLREDQWQSQTPTYWIAGANGKPSYTNVPNQTVNKFSPNLGLLLQATKELDFRGAAYQGFHAPGLNNTLRTYGNSTSVSLANPLLTPENMTGYELGTDYRWNAGFVQITGFSAQVKNAVYAPNVSQAQAYSAGCPLSVCTGANGQTYTLYGNNQNLQSQGLEVQAHHDINAQWLVDGTYTHTNTVLTWIGSGVSSTLNPIGSQVGGVPQNMGYAGLTYMPVPYANLTANIRYIGNSWLDGAHTLPVPSYAVVGLKANLQLTPQASLFASIVNMFNRTYITYGTGTSQGSYIAGQPQSITVGARIIF</sequence>